<keyword evidence="2" id="KW-1185">Reference proteome</keyword>
<dbReference type="EMBL" id="DF836368">
    <property type="protein sequence ID" value="GAN05003.1"/>
    <property type="molecule type" value="Genomic_DNA"/>
</dbReference>
<name>A0A0C9MSF1_9FUNG</name>
<evidence type="ECO:0000313" key="2">
    <source>
        <dbReference type="Proteomes" id="UP000053815"/>
    </source>
</evidence>
<protein>
    <submittedName>
        <fullName evidence="1">Uncharacterized protein</fullName>
    </submittedName>
</protein>
<reference evidence="1" key="1">
    <citation type="submission" date="2014-09" db="EMBL/GenBank/DDBJ databases">
        <title>Draft genome sequence of an oleaginous Mucoromycotina fungus Mucor ambiguus NBRC6742.</title>
        <authorList>
            <person name="Takeda I."/>
            <person name="Yamane N."/>
            <person name="Morita T."/>
            <person name="Tamano K."/>
            <person name="Machida M."/>
            <person name="Baker S."/>
            <person name="Koike H."/>
        </authorList>
    </citation>
    <scope>NUCLEOTIDE SEQUENCE</scope>
    <source>
        <strain evidence="1">NBRC 6742</strain>
    </source>
</reference>
<proteinExistence type="predicted"/>
<gene>
    <name evidence="1" type="ORF">MAM1_0079c04471</name>
</gene>
<sequence>MVTIETIRKVLDYVNMLFSITTNISFKDENENASVDSGVDDNGAANAVEAKVVNGYAKQEATDDVSLPPTAKYSETWIHLRPDLLR</sequence>
<dbReference type="AlphaFoldDB" id="A0A0C9MSF1"/>
<dbReference type="Proteomes" id="UP000053815">
    <property type="component" value="Unassembled WGS sequence"/>
</dbReference>
<accession>A0A0C9MSF1</accession>
<organism evidence="1">
    <name type="scientific">Mucor ambiguus</name>
    <dbReference type="NCBI Taxonomy" id="91626"/>
    <lineage>
        <taxon>Eukaryota</taxon>
        <taxon>Fungi</taxon>
        <taxon>Fungi incertae sedis</taxon>
        <taxon>Mucoromycota</taxon>
        <taxon>Mucoromycotina</taxon>
        <taxon>Mucoromycetes</taxon>
        <taxon>Mucorales</taxon>
        <taxon>Mucorineae</taxon>
        <taxon>Mucoraceae</taxon>
        <taxon>Mucor</taxon>
    </lineage>
</organism>
<evidence type="ECO:0000313" key="1">
    <source>
        <dbReference type="EMBL" id="GAN05003.1"/>
    </source>
</evidence>